<dbReference type="Proteomes" id="UP001556631">
    <property type="component" value="Unassembled WGS sequence"/>
</dbReference>
<evidence type="ECO:0000313" key="4">
    <source>
        <dbReference type="Proteomes" id="UP001556631"/>
    </source>
</evidence>
<gene>
    <name evidence="3" type="ORF">AB3X52_08525</name>
</gene>
<comment type="caution">
    <text evidence="3">The sequence shown here is derived from an EMBL/GenBank/DDBJ whole genome shotgun (WGS) entry which is preliminary data.</text>
</comment>
<evidence type="ECO:0000313" key="3">
    <source>
        <dbReference type="EMBL" id="MEX0427661.1"/>
    </source>
</evidence>
<feature type="domain" description="DUF1707" evidence="2">
    <location>
        <begin position="12"/>
        <end position="64"/>
    </location>
</feature>
<dbReference type="PANTHER" id="PTHR40763">
    <property type="entry name" value="MEMBRANE PROTEIN-RELATED"/>
    <property type="match status" value="1"/>
</dbReference>
<dbReference type="RefSeq" id="WP_367993259.1">
    <property type="nucleotide sequence ID" value="NZ_JBFPJR010000011.1"/>
</dbReference>
<dbReference type="EMBL" id="JBFPJR010000011">
    <property type="protein sequence ID" value="MEX0427661.1"/>
    <property type="molecule type" value="Genomic_DNA"/>
</dbReference>
<name>A0ABV3SXJ3_9ACTN</name>
<evidence type="ECO:0000256" key="1">
    <source>
        <dbReference type="SAM" id="MobiDB-lite"/>
    </source>
</evidence>
<sequence>MAVPDPRRNPELRISDADRHQVAEILREAAGEGRLDLDELDERLEAAYAAKTYADLVPLTLDLPDQRPASTAAASPPASPPGAGGAERHLAILSGVERKGVWTVPGEMTIFCLMGGADLDLREARWSQRECTIVVNAIMGGADIKVAPDVHVIMEGVGIMGGYSGPGGGAEVRADSPVLRVKGFALMGGVSVSRRPARGPRLPKTGG</sequence>
<dbReference type="InterPro" id="IPR012551">
    <property type="entry name" value="DUF1707_SHOCT-like"/>
</dbReference>
<evidence type="ECO:0000259" key="2">
    <source>
        <dbReference type="Pfam" id="PF08044"/>
    </source>
</evidence>
<protein>
    <submittedName>
        <fullName evidence="3">DUF1707 domain-containing protein</fullName>
    </submittedName>
</protein>
<reference evidence="3 4" key="1">
    <citation type="submission" date="2024-07" db="EMBL/GenBank/DDBJ databases">
        <authorList>
            <person name="Lee S."/>
            <person name="Kang M."/>
        </authorList>
    </citation>
    <scope>NUCLEOTIDE SEQUENCE [LARGE SCALE GENOMIC DNA]</scope>
    <source>
        <strain evidence="3 4">DS6</strain>
    </source>
</reference>
<dbReference type="PANTHER" id="PTHR40763:SF4">
    <property type="entry name" value="DUF1707 DOMAIN-CONTAINING PROTEIN"/>
    <property type="match status" value="1"/>
</dbReference>
<dbReference type="Pfam" id="PF08044">
    <property type="entry name" value="DUF1707"/>
    <property type="match status" value="1"/>
</dbReference>
<feature type="region of interest" description="Disordered" evidence="1">
    <location>
        <begin position="67"/>
        <end position="86"/>
    </location>
</feature>
<proteinExistence type="predicted"/>
<accession>A0ABV3SXJ3</accession>
<organism evidence="3 4">
    <name type="scientific">Nocardioides eburneus</name>
    <dbReference type="NCBI Taxonomy" id="3231482"/>
    <lineage>
        <taxon>Bacteria</taxon>
        <taxon>Bacillati</taxon>
        <taxon>Actinomycetota</taxon>
        <taxon>Actinomycetes</taxon>
        <taxon>Propionibacteriales</taxon>
        <taxon>Nocardioidaceae</taxon>
        <taxon>Nocardioides</taxon>
    </lineage>
</organism>
<keyword evidence="4" id="KW-1185">Reference proteome</keyword>